<dbReference type="SUPFAM" id="SSF55729">
    <property type="entry name" value="Acyl-CoA N-acyltransferases (Nat)"/>
    <property type="match status" value="1"/>
</dbReference>
<feature type="domain" description="N-acetyltransferase" evidence="6">
    <location>
        <begin position="87"/>
        <end position="145"/>
    </location>
</feature>
<dbReference type="Gene3D" id="3.40.630.30">
    <property type="match status" value="1"/>
</dbReference>
<dbReference type="PANTHER" id="PTHR36449:SF1">
    <property type="entry name" value="ACETYLTRANSFERASE"/>
    <property type="match status" value="1"/>
</dbReference>
<gene>
    <name evidence="7" type="ORF">D2L64_17745</name>
</gene>
<dbReference type="InterPro" id="IPR000182">
    <property type="entry name" value="GNAT_dom"/>
</dbReference>
<comment type="caution">
    <text evidence="7">The sequence shown here is derived from an EMBL/GenBank/DDBJ whole genome shotgun (WGS) entry which is preliminary data.</text>
</comment>
<proteinExistence type="predicted"/>
<keyword evidence="2" id="KW-1277">Toxin-antitoxin system</keyword>
<evidence type="ECO:0000256" key="1">
    <source>
        <dbReference type="ARBA" id="ARBA00022491"/>
    </source>
</evidence>
<name>A0A418MSR3_9ACTN</name>
<comment type="catalytic activity">
    <reaction evidence="5">
        <text>glycyl-tRNA(Gly) + acetyl-CoA = N-acetylglycyl-tRNA(Gly) + CoA + H(+)</text>
        <dbReference type="Rhea" id="RHEA:81867"/>
        <dbReference type="Rhea" id="RHEA-COMP:9683"/>
        <dbReference type="Rhea" id="RHEA-COMP:19766"/>
        <dbReference type="ChEBI" id="CHEBI:15378"/>
        <dbReference type="ChEBI" id="CHEBI:57287"/>
        <dbReference type="ChEBI" id="CHEBI:57288"/>
        <dbReference type="ChEBI" id="CHEBI:78522"/>
        <dbReference type="ChEBI" id="CHEBI:232036"/>
    </reaction>
</comment>
<dbReference type="Proteomes" id="UP000283832">
    <property type="component" value="Unassembled WGS sequence"/>
</dbReference>
<evidence type="ECO:0000256" key="3">
    <source>
        <dbReference type="ARBA" id="ARBA00022679"/>
    </source>
</evidence>
<dbReference type="GO" id="GO:0016747">
    <property type="term" value="F:acyltransferase activity, transferring groups other than amino-acyl groups"/>
    <property type="evidence" value="ECO:0007669"/>
    <property type="project" value="InterPro"/>
</dbReference>
<dbReference type="InterPro" id="IPR016181">
    <property type="entry name" value="Acyl_CoA_acyltransferase"/>
</dbReference>
<dbReference type="PANTHER" id="PTHR36449">
    <property type="entry name" value="ACETYLTRANSFERASE-RELATED"/>
    <property type="match status" value="1"/>
</dbReference>
<accession>A0A418MSR3</accession>
<dbReference type="Pfam" id="PF13673">
    <property type="entry name" value="Acetyltransf_10"/>
    <property type="match status" value="1"/>
</dbReference>
<protein>
    <submittedName>
        <fullName evidence="7">GNAT family N-acetyltransferase</fullName>
    </submittedName>
</protein>
<evidence type="ECO:0000259" key="6">
    <source>
        <dbReference type="Pfam" id="PF13673"/>
    </source>
</evidence>
<sequence>MTEWLSGPLESEHEVEGFDCGVESLNTWLIGHARSAAASGTARTYVWTASNANAVMAYYAITPTVVVRGELTKKQAGGSGDVPGYLLCKLALHRALHGQKLGGELLLDALEKIVRAADGFGGRLIVVDAIESAVDFYQHYGFKPVIGVPNRLVMKVATARNDLGLGSLQLSANREAGLVSMVLNRPDGSSTPFVGDIAQARAVAREMLAAAEERERAGATDAKVDLRAVMVRALGRDPFAEEE</sequence>
<keyword evidence="4" id="KW-0012">Acyltransferase</keyword>
<dbReference type="OrthoDB" id="9799147at2"/>
<evidence type="ECO:0000256" key="2">
    <source>
        <dbReference type="ARBA" id="ARBA00022649"/>
    </source>
</evidence>
<dbReference type="EMBL" id="QXEC01000016">
    <property type="protein sequence ID" value="RIV37091.1"/>
    <property type="molecule type" value="Genomic_DNA"/>
</dbReference>
<organism evidence="7 8">
    <name type="scientific">Micromonospora radicis</name>
    <dbReference type="NCBI Taxonomy" id="1894971"/>
    <lineage>
        <taxon>Bacteria</taxon>
        <taxon>Bacillati</taxon>
        <taxon>Actinomycetota</taxon>
        <taxon>Actinomycetes</taxon>
        <taxon>Micromonosporales</taxon>
        <taxon>Micromonosporaceae</taxon>
        <taxon>Micromonospora</taxon>
    </lineage>
</organism>
<evidence type="ECO:0000313" key="7">
    <source>
        <dbReference type="EMBL" id="RIV37091.1"/>
    </source>
</evidence>
<evidence type="ECO:0000256" key="5">
    <source>
        <dbReference type="ARBA" id="ARBA00049880"/>
    </source>
</evidence>
<evidence type="ECO:0000313" key="8">
    <source>
        <dbReference type="Proteomes" id="UP000283832"/>
    </source>
</evidence>
<reference evidence="7 8" key="1">
    <citation type="submission" date="2018-08" db="EMBL/GenBank/DDBJ databases">
        <title>Jishengella sp. nov., isolated from a root of Azadirachta indica A. Juss. var. siamensis Valenton.</title>
        <authorList>
            <person name="Kuncharoen N."/>
            <person name="Tanasupawat S."/>
            <person name="Kudo T."/>
            <person name="Ohkuma M."/>
        </authorList>
    </citation>
    <scope>NUCLEOTIDE SEQUENCE [LARGE SCALE GENOMIC DNA]</scope>
    <source>
        <strain evidence="7 8">AZ1-13</strain>
    </source>
</reference>
<dbReference type="AlphaFoldDB" id="A0A418MSR3"/>
<dbReference type="RefSeq" id="WP_119577971.1">
    <property type="nucleotide sequence ID" value="NZ_QXEC01000016.1"/>
</dbReference>
<evidence type="ECO:0000256" key="4">
    <source>
        <dbReference type="ARBA" id="ARBA00023315"/>
    </source>
</evidence>
<keyword evidence="8" id="KW-1185">Reference proteome</keyword>
<keyword evidence="3 7" id="KW-0808">Transferase</keyword>
<keyword evidence="1" id="KW-0678">Repressor</keyword>